<evidence type="ECO:0000313" key="3">
    <source>
        <dbReference type="Proteomes" id="UP001183246"/>
    </source>
</evidence>
<dbReference type="RefSeq" id="WP_311706917.1">
    <property type="nucleotide sequence ID" value="NZ_JAVREL010000016.1"/>
</dbReference>
<dbReference type="InterPro" id="IPR011024">
    <property type="entry name" value="G_crystallin-like"/>
</dbReference>
<feature type="signal peptide" evidence="1">
    <location>
        <begin position="1"/>
        <end position="36"/>
    </location>
</feature>
<proteinExistence type="predicted"/>
<name>A0ABU2MVX2_9ACTN</name>
<comment type="caution">
    <text evidence="2">The sequence shown here is derived from an EMBL/GenBank/DDBJ whole genome shotgun (WGS) entry which is preliminary data.</text>
</comment>
<dbReference type="Gene3D" id="2.60.20.10">
    <property type="entry name" value="Crystallins"/>
    <property type="match status" value="1"/>
</dbReference>
<evidence type="ECO:0000256" key="1">
    <source>
        <dbReference type="SAM" id="SignalP"/>
    </source>
</evidence>
<dbReference type="EMBL" id="JAVREL010000016">
    <property type="protein sequence ID" value="MDT0345783.1"/>
    <property type="molecule type" value="Genomic_DNA"/>
</dbReference>
<organism evidence="2 3">
    <name type="scientific">Streptomyces litchfieldiae</name>
    <dbReference type="NCBI Taxonomy" id="3075543"/>
    <lineage>
        <taxon>Bacteria</taxon>
        <taxon>Bacillati</taxon>
        <taxon>Actinomycetota</taxon>
        <taxon>Actinomycetes</taxon>
        <taxon>Kitasatosporales</taxon>
        <taxon>Streptomycetaceae</taxon>
        <taxon>Streptomyces</taxon>
    </lineage>
</organism>
<feature type="chain" id="PRO_5046865084" evidence="1">
    <location>
        <begin position="37"/>
        <end position="136"/>
    </location>
</feature>
<reference evidence="3" key="1">
    <citation type="submission" date="2023-07" db="EMBL/GenBank/DDBJ databases">
        <title>30 novel species of actinomycetes from the DSMZ collection.</title>
        <authorList>
            <person name="Nouioui I."/>
        </authorList>
    </citation>
    <scope>NUCLEOTIDE SEQUENCE [LARGE SCALE GENOMIC DNA]</scope>
    <source>
        <strain evidence="3">DSM 44938</strain>
    </source>
</reference>
<dbReference type="SUPFAM" id="SSF49695">
    <property type="entry name" value="gamma-Crystallin-like"/>
    <property type="match status" value="1"/>
</dbReference>
<keyword evidence="3" id="KW-1185">Reference proteome</keyword>
<dbReference type="Pfam" id="PF03995">
    <property type="entry name" value="Inhibitor_I36"/>
    <property type="match status" value="1"/>
</dbReference>
<accession>A0ABU2MVX2</accession>
<gene>
    <name evidence="2" type="ORF">RM590_24800</name>
</gene>
<evidence type="ECO:0000313" key="2">
    <source>
        <dbReference type="EMBL" id="MDT0345783.1"/>
    </source>
</evidence>
<dbReference type="Proteomes" id="UP001183246">
    <property type="component" value="Unassembled WGS sequence"/>
</dbReference>
<protein>
    <submittedName>
        <fullName evidence="2">Peptidase inhibitor family I36 protein</fullName>
    </submittedName>
</protein>
<sequence>MFKRESARSARSKATFIVGGAITATLVALTGGPAAAQAPAAASAAECNVSGALCLFDGTDFTGELFTVSSAVPGGTCVSLVDHGWGDRARSAINTNDASAALFANDDCLGGPYQVPAGGSISDLGSFAAKSVWVAD</sequence>
<keyword evidence="1" id="KW-0732">Signal</keyword>